<dbReference type="EMBL" id="LOHG01000007">
    <property type="protein sequence ID" value="MCI8210505.1"/>
    <property type="molecule type" value="Genomic_DNA"/>
</dbReference>
<evidence type="ECO:0000313" key="3">
    <source>
        <dbReference type="Proteomes" id="UP001320513"/>
    </source>
</evidence>
<dbReference type="Pfam" id="PF20248">
    <property type="entry name" value="DUF6603"/>
    <property type="match status" value="1"/>
</dbReference>
<organism evidence="2 3">
    <name type="scientific">Pseudomonas maioricensis</name>
    <dbReference type="NCBI Taxonomy" id="1766623"/>
    <lineage>
        <taxon>Bacteria</taxon>
        <taxon>Pseudomonadati</taxon>
        <taxon>Pseudomonadota</taxon>
        <taxon>Gammaproteobacteria</taxon>
        <taxon>Pseudomonadales</taxon>
        <taxon>Pseudomonadaceae</taxon>
        <taxon>Pseudomonas</taxon>
    </lineage>
</organism>
<reference evidence="2 3" key="1">
    <citation type="submission" date="2015-12" db="EMBL/GenBank/DDBJ databases">
        <title>Phylogenomics in the description of a new species in the Pseudomonas syringae group.</title>
        <authorList>
            <person name="Busquets A."/>
            <person name="Gomila M."/>
            <person name="Beiki F."/>
            <person name="Rahimian H."/>
            <person name="Mulet M."/>
            <person name="Sanchez D."/>
            <person name="Garcia-Valdes E."/>
            <person name="Lalucat J."/>
        </authorList>
    </citation>
    <scope>NUCLEOTIDE SEQUENCE [LARGE SCALE GENOMIC DNA]</scope>
    <source>
        <strain evidence="2 3">S25</strain>
    </source>
</reference>
<keyword evidence="3" id="KW-1185">Reference proteome</keyword>
<dbReference type="Proteomes" id="UP001320513">
    <property type="component" value="Unassembled WGS sequence"/>
</dbReference>
<protein>
    <recommendedName>
        <fullName evidence="1">DUF6603 domain-containing protein</fullName>
    </recommendedName>
</protein>
<dbReference type="InterPro" id="IPR046538">
    <property type="entry name" value="DUF6603"/>
</dbReference>
<comment type="caution">
    <text evidence="2">The sequence shown here is derived from an EMBL/GenBank/DDBJ whole genome shotgun (WGS) entry which is preliminary data.</text>
</comment>
<evidence type="ECO:0000313" key="2">
    <source>
        <dbReference type="EMBL" id="MCI8210505.1"/>
    </source>
</evidence>
<accession>A0ABS9ZIU5</accession>
<gene>
    <name evidence="2" type="ORF">AUC61_13270</name>
</gene>
<evidence type="ECO:0000259" key="1">
    <source>
        <dbReference type="Pfam" id="PF20248"/>
    </source>
</evidence>
<name>A0ABS9ZIU5_9PSED</name>
<proteinExistence type="predicted"/>
<feature type="domain" description="DUF6603" evidence="1">
    <location>
        <begin position="849"/>
        <end position="1329"/>
    </location>
</feature>
<sequence length="1585" mass="171651">MEFKFLDTAHLPDFPTEHSGLDDAFLRAHNLMDENCELIRDLASSISFFDAPFIRLFNCDPSDPDVVDWVIEFGKAPAGWTPKSAYPVIDCDESVLASALGLTDIKLWYSSVDFEAQSWSARSRDERLLVRSWAQDIARGWPTELGLMRAGVNFTASATLLDSLDQQVRQHFGLSDNLRVNGAVGVDEDGVFIELEGRIRTFEYSMLSGKLKASLTALRVRASGLDEADSLPVLQFSLMGELQVEGNKANVTLDISSNGKMLDLFIDTESPDHPCKGWLTSLIPDFALDLSSLTAGAEGWIPNLRSFHTRQPIKGEERTSATIELGFNDDLILFDGMVNLKPSLILRTDFTAKGTQIVLDSQWIIGPEDDEAVFDLSITLPVGDAYMALAPGCTLHLPEKITQLLSPLRQDQETLHIAHLELEGSVRDKFFSLEILTMGFLAFKINDSAFEVGDVELALEIDDGHWYSRLQATLAIGPYTFLLSAHFDKTANFMVEIPSVFLSDLANDLFKIELPAELADAQINAFMMSLSIGADTQFKLSATSNAVVKIGGAAVHLKSLEVNYTRNPSHSFELNGKAAIQTGETSADLDLVYQAGTWHLTGDIKTRIDLAALLNDMASEIGFQSPLGQSTVTVSSLYLDIRLGKAGTRLGIRCEVDINDARYSLVLIAAKPIAENGATTVWQHFLQLDVPTLDLFKLPLVGGPMKAATHAVRSITQEAEKVDVAAIDDLSLRLSSTCNDVELGTLFKGLDDHVFPAPKKLGGKASVRANLTLIDYKKVIDYPAVKEKPPSESLPPVPENKAAKVPVVSATPATALPDPEIPTNPSKSVTAPGFAPPVGADRGWWLPLGRNLGPVTFERLGIATDIASVSFMLDASARLGPLKLGLLGLEMKTRIGLPIKPDWDLRGMTVSCTTDALRVSGGLVKRQENDYAGTVMIGFGQVTLSAIGSYCQTPATDKEPATTHVAIFTVLDTPLGGPPMFYVTGLAGGIGYNRDWKNVSLAQVATHPMITALESGTVDSSAIDRFEKISSPSRGDHWVAVGVRFTSFKILEGKGLLVLSLSEQTQVNVMAKLDLNFPPAKTAGLSLTPLVHAEILMQAQYHPAVGELKVDGMLAPGSFLLSKDAVISGGFALYCWMQPSQYAGDFVMTLGGYHPGFKIPAHYPRVGRLALNWQVSDQVQIKGEQYFALTPSAVMAGGLLQVDYRSSWGTATFKAQADFIIFFQPFAYAANVRIAVHVEAEVEVWPITLKLALDLAVSMEIWGPPFGALARVSFYGLSKDILIGESKALALPEVSWSDFRGSFLPLANAGERQNEKPEVAGTTTVTDSLITLTARSGLLGKIDPLTNLPLSPDANAEQSAAAHWLVDPGTLEIDLTLCIPTRILDVDGQTHGPGREFGIGPMNITAQDLEVVVTVQTANAGHWVVCPTLTSVAIGLWNPSGRPAPGTLPKDQTLADLLTGALLTLEKMPAAEHAPVVVSDLCQHDKQAFWVRPVRRPVVANPDMSQLTDSIHAPNVGTRRMELLEAIAVVDQQVANDLSERASHEGAIVQASIPMRKMPNLADNAAATPSRLLVDAPRICRWRSQ</sequence>